<accession>A0A850R929</accession>
<dbReference type="Proteomes" id="UP000592294">
    <property type="component" value="Unassembled WGS sequence"/>
</dbReference>
<reference evidence="1 2" key="1">
    <citation type="submission" date="2020-06" db="EMBL/GenBank/DDBJ databases">
        <title>Whole-genome sequence of Allochromatium humboldtianum DSM 21881, type strain.</title>
        <authorList>
            <person name="Kyndt J.A."/>
            <person name="Meyer T.E."/>
        </authorList>
    </citation>
    <scope>NUCLEOTIDE SEQUENCE [LARGE SCALE GENOMIC DNA]</scope>
    <source>
        <strain evidence="1 2">DSM 21881</strain>
    </source>
</reference>
<sequence length="211" mass="23878">MNLQQRMAFHDDLRHGGAEHHRKLFSALSNLWSRLRDDPEAVAALAQILAPEAESLPDAYCAATERLRRLEQDISNEIAETNRVCKEEAARLKDHVAYASHRIIELIGERKKLERLLERGASESVLKAREKMRSAGVPERELDRIKPLLDHNEVRAQIAELDAESAMLSQFTRTADASILPADFADRARAHRELYELMRTARGPNLAVMGP</sequence>
<evidence type="ECO:0000313" key="1">
    <source>
        <dbReference type="EMBL" id="NVZ07687.1"/>
    </source>
</evidence>
<comment type="caution">
    <text evidence="1">The sequence shown here is derived from an EMBL/GenBank/DDBJ whole genome shotgun (WGS) entry which is preliminary data.</text>
</comment>
<dbReference type="RefSeq" id="WP_176974498.1">
    <property type="nucleotide sequence ID" value="NZ_JABZEO010000001.1"/>
</dbReference>
<dbReference type="AlphaFoldDB" id="A0A850R929"/>
<dbReference type="EMBL" id="JABZEO010000001">
    <property type="protein sequence ID" value="NVZ07687.1"/>
    <property type="molecule type" value="Genomic_DNA"/>
</dbReference>
<name>A0A850R929_9GAMM</name>
<proteinExistence type="predicted"/>
<organism evidence="1 2">
    <name type="scientific">Allochromatium humboldtianum</name>
    <dbReference type="NCBI Taxonomy" id="504901"/>
    <lineage>
        <taxon>Bacteria</taxon>
        <taxon>Pseudomonadati</taxon>
        <taxon>Pseudomonadota</taxon>
        <taxon>Gammaproteobacteria</taxon>
        <taxon>Chromatiales</taxon>
        <taxon>Chromatiaceae</taxon>
        <taxon>Allochromatium</taxon>
    </lineage>
</organism>
<gene>
    <name evidence="1" type="ORF">HW932_00245</name>
</gene>
<evidence type="ECO:0000313" key="2">
    <source>
        <dbReference type="Proteomes" id="UP000592294"/>
    </source>
</evidence>
<keyword evidence="2" id="KW-1185">Reference proteome</keyword>
<protein>
    <submittedName>
        <fullName evidence="1">Uncharacterized protein</fullName>
    </submittedName>
</protein>